<gene>
    <name evidence="1" type="ORF">SAMN04487779_1009131</name>
</gene>
<dbReference type="Pfam" id="PF01263">
    <property type="entry name" value="Aldose_epim"/>
    <property type="match status" value="1"/>
</dbReference>
<dbReference type="Gene3D" id="2.70.98.10">
    <property type="match status" value="1"/>
</dbReference>
<keyword evidence="2" id="KW-1185">Reference proteome</keyword>
<organism evidence="1 2">
    <name type="scientific">Belnapia rosea</name>
    <dbReference type="NCBI Taxonomy" id="938405"/>
    <lineage>
        <taxon>Bacteria</taxon>
        <taxon>Pseudomonadati</taxon>
        <taxon>Pseudomonadota</taxon>
        <taxon>Alphaproteobacteria</taxon>
        <taxon>Acetobacterales</taxon>
        <taxon>Roseomonadaceae</taxon>
        <taxon>Belnapia</taxon>
    </lineage>
</organism>
<dbReference type="RefSeq" id="WP_090663921.1">
    <property type="nucleotide sequence ID" value="NZ_FMZX01000009.1"/>
</dbReference>
<evidence type="ECO:0000313" key="1">
    <source>
        <dbReference type="EMBL" id="SDD55525.1"/>
    </source>
</evidence>
<dbReference type="InterPro" id="IPR008183">
    <property type="entry name" value="Aldose_1/G6P_1-epimerase"/>
</dbReference>
<dbReference type="AlphaFoldDB" id="A0A1G6VRP6"/>
<protein>
    <submittedName>
        <fullName evidence="1">Aldose 1-epimerase</fullName>
    </submittedName>
</protein>
<dbReference type="STRING" id="938405.SAMN02927895_01343"/>
<name>A0A1G6VRP6_9PROT</name>
<dbReference type="EMBL" id="FMZX01000009">
    <property type="protein sequence ID" value="SDD55525.1"/>
    <property type="molecule type" value="Genomic_DNA"/>
</dbReference>
<dbReference type="GO" id="GO:0030246">
    <property type="term" value="F:carbohydrate binding"/>
    <property type="evidence" value="ECO:0007669"/>
    <property type="project" value="InterPro"/>
</dbReference>
<accession>A0A1G6VRP6</accession>
<reference evidence="1 2" key="1">
    <citation type="submission" date="2016-10" db="EMBL/GenBank/DDBJ databases">
        <authorList>
            <person name="de Groot N.N."/>
        </authorList>
    </citation>
    <scope>NUCLEOTIDE SEQUENCE [LARGE SCALE GENOMIC DNA]</scope>
    <source>
        <strain evidence="1 2">CPCC 100156</strain>
    </source>
</reference>
<dbReference type="SUPFAM" id="SSF74650">
    <property type="entry name" value="Galactose mutarotase-like"/>
    <property type="match status" value="1"/>
</dbReference>
<dbReference type="GO" id="GO:0005975">
    <property type="term" value="P:carbohydrate metabolic process"/>
    <property type="evidence" value="ECO:0007669"/>
    <property type="project" value="InterPro"/>
</dbReference>
<sequence>MLELAGADWRAQLLPEQGAAVAQLAWRGQDVLVPLPLGANPNASFGGAFVMLPWTNRLDAGQLPVPGMVYQLPINRPEDNTAIHGLARDRAWLVEAQAPDRCSLLQDMDGAAEGLPFQYQARLSLALESAGVQLSLTLTNKAEHPFPFGLGWHPFFLRLPGTGLRFHASALFARDARALPVAVQPSDGLVGDEAAYEGLDTHFAGWDGVAEILRPDFRLRLAAQGAWSRNLHVFAPGGGNVLCLEPVSHVPDAPNRPDFAGYGPLTMLAPGGTLGASLLLTAEA</sequence>
<proteinExistence type="predicted"/>
<dbReference type="GO" id="GO:0016853">
    <property type="term" value="F:isomerase activity"/>
    <property type="evidence" value="ECO:0007669"/>
    <property type="project" value="InterPro"/>
</dbReference>
<dbReference type="Proteomes" id="UP000198925">
    <property type="component" value="Unassembled WGS sequence"/>
</dbReference>
<evidence type="ECO:0000313" key="2">
    <source>
        <dbReference type="Proteomes" id="UP000198925"/>
    </source>
</evidence>
<dbReference type="InterPro" id="IPR014718">
    <property type="entry name" value="GH-type_carb-bd"/>
</dbReference>
<dbReference type="InterPro" id="IPR011013">
    <property type="entry name" value="Gal_mutarotase_sf_dom"/>
</dbReference>